<protein>
    <submittedName>
        <fullName evidence="2">Aminopeptidase n-like protein</fullName>
    </submittedName>
</protein>
<dbReference type="GO" id="GO:0005615">
    <property type="term" value="C:extracellular space"/>
    <property type="evidence" value="ECO:0007669"/>
    <property type="project" value="TreeGrafter"/>
</dbReference>
<dbReference type="AlphaFoldDB" id="A0A161MKE5"/>
<reference evidence="2" key="1">
    <citation type="submission" date="2016-04" db="EMBL/GenBank/DDBJ databases">
        <authorList>
            <person name="Calderon-Fernandez G.M.Sr."/>
        </authorList>
    </citation>
    <scope>NUCLEOTIDE SEQUENCE</scope>
    <source>
        <strain evidence="2">Int1</strain>
        <tissue evidence="2">Integument</tissue>
    </source>
</reference>
<keyword evidence="2" id="KW-0031">Aminopeptidase</keyword>
<name>A0A161MKE5_TRIIF</name>
<proteinExistence type="predicted"/>
<reference evidence="2" key="2">
    <citation type="journal article" date="2017" name="J. Med. Entomol.">
        <title>Transcriptome Analysis of the Triatoma infestans (Hemiptera: Reduviidae) Integument.</title>
        <authorList>
            <person name="Calderon-Fernandez G.M."/>
            <person name="Moriconi D.E."/>
            <person name="Dulbecco A.B."/>
            <person name="Juarez M.P."/>
        </authorList>
    </citation>
    <scope>NUCLEOTIDE SEQUENCE</scope>
    <source>
        <strain evidence="2">Int1</strain>
        <tissue evidence="2">Integument</tissue>
    </source>
</reference>
<dbReference type="SUPFAM" id="SSF63737">
    <property type="entry name" value="Leukotriene A4 hydrolase N-terminal domain"/>
    <property type="match status" value="1"/>
</dbReference>
<feature type="non-terminal residue" evidence="2">
    <location>
        <position position="1"/>
    </location>
</feature>
<dbReference type="GO" id="GO:0005737">
    <property type="term" value="C:cytoplasm"/>
    <property type="evidence" value="ECO:0007669"/>
    <property type="project" value="TreeGrafter"/>
</dbReference>
<keyword evidence="2" id="KW-0645">Protease</keyword>
<dbReference type="GO" id="GO:0070006">
    <property type="term" value="F:metalloaminopeptidase activity"/>
    <property type="evidence" value="ECO:0007669"/>
    <property type="project" value="TreeGrafter"/>
</dbReference>
<evidence type="ECO:0000313" key="2">
    <source>
        <dbReference type="EMBL" id="JAS02726.1"/>
    </source>
</evidence>
<dbReference type="Gene3D" id="2.60.40.1730">
    <property type="entry name" value="tricorn interacting facor f3 domain"/>
    <property type="match status" value="1"/>
</dbReference>
<feature type="domain" description="Aminopeptidase N-like N-terminal" evidence="1">
    <location>
        <begin position="39"/>
        <end position="213"/>
    </location>
</feature>
<accession>A0A161MKE5</accession>
<dbReference type="GO" id="GO:0016020">
    <property type="term" value="C:membrane"/>
    <property type="evidence" value="ECO:0007669"/>
    <property type="project" value="TreeGrafter"/>
</dbReference>
<dbReference type="InterPro" id="IPR050344">
    <property type="entry name" value="Peptidase_M1_aminopeptidases"/>
</dbReference>
<dbReference type="Pfam" id="PF17900">
    <property type="entry name" value="Peptidase_M1_N"/>
    <property type="match status" value="1"/>
</dbReference>
<evidence type="ECO:0000259" key="1">
    <source>
        <dbReference type="Pfam" id="PF17900"/>
    </source>
</evidence>
<keyword evidence="2" id="KW-0378">Hydrolase</keyword>
<dbReference type="GO" id="GO:0006508">
    <property type="term" value="P:proteolysis"/>
    <property type="evidence" value="ECO:0007669"/>
    <property type="project" value="TreeGrafter"/>
</dbReference>
<feature type="non-terminal residue" evidence="2">
    <location>
        <position position="213"/>
    </location>
</feature>
<dbReference type="PANTHER" id="PTHR11533">
    <property type="entry name" value="PROTEASE M1 ZINC METALLOPROTEASE"/>
    <property type="match status" value="1"/>
</dbReference>
<dbReference type="GO" id="GO:0008270">
    <property type="term" value="F:zinc ion binding"/>
    <property type="evidence" value="ECO:0007669"/>
    <property type="project" value="TreeGrafter"/>
</dbReference>
<dbReference type="InterPro" id="IPR045357">
    <property type="entry name" value="Aminopeptidase_N-like_N"/>
</dbReference>
<dbReference type="GO" id="GO:0043171">
    <property type="term" value="P:peptide catabolic process"/>
    <property type="evidence" value="ECO:0007669"/>
    <property type="project" value="TreeGrafter"/>
</dbReference>
<dbReference type="GO" id="GO:0042277">
    <property type="term" value="F:peptide binding"/>
    <property type="evidence" value="ECO:0007669"/>
    <property type="project" value="TreeGrafter"/>
</dbReference>
<sequence>NMALVRYYLIIYLTFSSYNIYAQNVLVNNYRLPTDITAVYYKLTIEPNLNEFKFCGNLSIKLFVENSTTKLILNVKDLLLNYNNIHLYDSLGYRLKIKSFEENVEYERLFIEPEVPFVSGKYYDIHFKYCGNINDDGVGLYRSSYAVGNQIEWMAVSQLRPVHARRMFPCFDEPSFRAVFSLNIIHHPEYKVISNMPIQNIGRYRDELLLTTF</sequence>
<organism evidence="2">
    <name type="scientific">Triatoma infestans</name>
    <name type="common">Assassin bug</name>
    <dbReference type="NCBI Taxonomy" id="30076"/>
    <lineage>
        <taxon>Eukaryota</taxon>
        <taxon>Metazoa</taxon>
        <taxon>Ecdysozoa</taxon>
        <taxon>Arthropoda</taxon>
        <taxon>Hexapoda</taxon>
        <taxon>Insecta</taxon>
        <taxon>Pterygota</taxon>
        <taxon>Neoptera</taxon>
        <taxon>Paraneoptera</taxon>
        <taxon>Hemiptera</taxon>
        <taxon>Heteroptera</taxon>
        <taxon>Panheteroptera</taxon>
        <taxon>Cimicomorpha</taxon>
        <taxon>Reduviidae</taxon>
        <taxon>Triatominae</taxon>
        <taxon>Triatoma</taxon>
    </lineage>
</organism>
<dbReference type="PANTHER" id="PTHR11533:SF299">
    <property type="entry name" value="AMINOPEPTIDASE"/>
    <property type="match status" value="1"/>
</dbReference>
<dbReference type="EMBL" id="GEMB01000395">
    <property type="protein sequence ID" value="JAS02726.1"/>
    <property type="molecule type" value="Transcribed_RNA"/>
</dbReference>
<dbReference type="InterPro" id="IPR042097">
    <property type="entry name" value="Aminopeptidase_N-like_N_sf"/>
</dbReference>